<feature type="compositionally biased region" description="Basic and acidic residues" evidence="5">
    <location>
        <begin position="10"/>
        <end position="27"/>
    </location>
</feature>
<gene>
    <name evidence="7" type="ORF">SNE35_26920</name>
</gene>
<comment type="caution">
    <text evidence="7">The sequence shown here is derived from an EMBL/GenBank/DDBJ whole genome shotgun (WGS) entry which is preliminary data.</text>
</comment>
<name>A0ABU5DPB3_9BURK</name>
<dbReference type="InterPro" id="IPR015292">
    <property type="entry name" value="Tscrpt_reg_YbiH_C"/>
</dbReference>
<proteinExistence type="predicted"/>
<dbReference type="Proteomes" id="UP001285263">
    <property type="component" value="Unassembled WGS sequence"/>
</dbReference>
<evidence type="ECO:0000256" key="2">
    <source>
        <dbReference type="ARBA" id="ARBA00023125"/>
    </source>
</evidence>
<dbReference type="SUPFAM" id="SSF48498">
    <property type="entry name" value="Tetracyclin repressor-like, C-terminal domain"/>
    <property type="match status" value="1"/>
</dbReference>
<protein>
    <submittedName>
        <fullName evidence="7">CerR family C-terminal domain-containing protein</fullName>
    </submittedName>
</protein>
<dbReference type="PRINTS" id="PR00455">
    <property type="entry name" value="HTHTETR"/>
</dbReference>
<feature type="domain" description="HTH tetR-type" evidence="6">
    <location>
        <begin position="28"/>
        <end position="88"/>
    </location>
</feature>
<accession>A0ABU5DPB3</accession>
<dbReference type="SUPFAM" id="SSF46689">
    <property type="entry name" value="Homeodomain-like"/>
    <property type="match status" value="1"/>
</dbReference>
<dbReference type="PROSITE" id="PS50977">
    <property type="entry name" value="HTH_TETR_2"/>
    <property type="match status" value="1"/>
</dbReference>
<sequence>MPPELAKTSPHREGAPRHRADSGYARGEETRRRIIQVALRLFGERGFEGTTTRAIAEMAGVNAPALQYYFDSKEGVYRACAQYIADSSAAHFEPAVSRAQAVLDDAVASRERIFEAFGTLLDALADFLLLPDDAAHRRLFITHEQVGHGPDALLELFDQGLRPRMGEVSALLVARYCGGTPEDPLLRMRVMMLCGQVMVFSIGKRSLLSKLGWQDLGPAQLAAIKQAARSQSRLLMDSWVALRS</sequence>
<evidence type="ECO:0000256" key="5">
    <source>
        <dbReference type="SAM" id="MobiDB-lite"/>
    </source>
</evidence>
<dbReference type="InterPro" id="IPR009057">
    <property type="entry name" value="Homeodomain-like_sf"/>
</dbReference>
<feature type="region of interest" description="Disordered" evidence="5">
    <location>
        <begin position="1"/>
        <end position="27"/>
    </location>
</feature>
<evidence type="ECO:0000259" key="6">
    <source>
        <dbReference type="PROSITE" id="PS50977"/>
    </source>
</evidence>
<keyword evidence="1" id="KW-0805">Transcription regulation</keyword>
<dbReference type="InterPro" id="IPR036271">
    <property type="entry name" value="Tet_transcr_reg_TetR-rel_C_sf"/>
</dbReference>
<dbReference type="Pfam" id="PF00440">
    <property type="entry name" value="TetR_N"/>
    <property type="match status" value="1"/>
</dbReference>
<keyword evidence="2 4" id="KW-0238">DNA-binding</keyword>
<evidence type="ECO:0000256" key="4">
    <source>
        <dbReference type="PROSITE-ProRule" id="PRU00335"/>
    </source>
</evidence>
<evidence type="ECO:0000256" key="1">
    <source>
        <dbReference type="ARBA" id="ARBA00023015"/>
    </source>
</evidence>
<dbReference type="Gene3D" id="1.10.10.60">
    <property type="entry name" value="Homeodomain-like"/>
    <property type="match status" value="1"/>
</dbReference>
<dbReference type="PANTHER" id="PTHR30055:SF234">
    <property type="entry name" value="HTH-TYPE TRANSCRIPTIONAL REGULATOR BETI"/>
    <property type="match status" value="1"/>
</dbReference>
<dbReference type="InterPro" id="IPR050109">
    <property type="entry name" value="HTH-type_TetR-like_transc_reg"/>
</dbReference>
<keyword evidence="3" id="KW-0804">Transcription</keyword>
<dbReference type="InterPro" id="IPR001647">
    <property type="entry name" value="HTH_TetR"/>
</dbReference>
<evidence type="ECO:0000313" key="8">
    <source>
        <dbReference type="Proteomes" id="UP001285263"/>
    </source>
</evidence>
<evidence type="ECO:0000256" key="3">
    <source>
        <dbReference type="ARBA" id="ARBA00023163"/>
    </source>
</evidence>
<feature type="DNA-binding region" description="H-T-H motif" evidence="4">
    <location>
        <begin position="51"/>
        <end position="70"/>
    </location>
</feature>
<reference evidence="7 8" key="1">
    <citation type="submission" date="2023-11" db="EMBL/GenBank/DDBJ databases">
        <title>Paucibacter sp. nov., isolated from fresh soil in Korea.</title>
        <authorList>
            <person name="Le N.T.T."/>
        </authorList>
    </citation>
    <scope>NUCLEOTIDE SEQUENCE [LARGE SCALE GENOMIC DNA]</scope>
    <source>
        <strain evidence="7 8">R3-3</strain>
    </source>
</reference>
<dbReference type="EMBL" id="JAXCLA010000009">
    <property type="protein sequence ID" value="MDY0748162.1"/>
    <property type="molecule type" value="Genomic_DNA"/>
</dbReference>
<dbReference type="RefSeq" id="WP_320426124.1">
    <property type="nucleotide sequence ID" value="NZ_JAXCLA010000009.1"/>
</dbReference>
<keyword evidence="8" id="KW-1185">Reference proteome</keyword>
<dbReference type="Pfam" id="PF09209">
    <property type="entry name" value="CecR_C"/>
    <property type="match status" value="1"/>
</dbReference>
<evidence type="ECO:0000313" key="7">
    <source>
        <dbReference type="EMBL" id="MDY0748162.1"/>
    </source>
</evidence>
<dbReference type="Gene3D" id="1.10.357.10">
    <property type="entry name" value="Tetracycline Repressor, domain 2"/>
    <property type="match status" value="1"/>
</dbReference>
<dbReference type="PANTHER" id="PTHR30055">
    <property type="entry name" value="HTH-TYPE TRANSCRIPTIONAL REGULATOR RUTR"/>
    <property type="match status" value="1"/>
</dbReference>
<organism evidence="7 8">
    <name type="scientific">Roseateles agri</name>
    <dbReference type="NCBI Taxonomy" id="3098619"/>
    <lineage>
        <taxon>Bacteria</taxon>
        <taxon>Pseudomonadati</taxon>
        <taxon>Pseudomonadota</taxon>
        <taxon>Betaproteobacteria</taxon>
        <taxon>Burkholderiales</taxon>
        <taxon>Sphaerotilaceae</taxon>
        <taxon>Roseateles</taxon>
    </lineage>
</organism>